<name>A0A0C3H186_OIDMZ</name>
<evidence type="ECO:0000259" key="3">
    <source>
        <dbReference type="Pfam" id="PF05368"/>
    </source>
</evidence>
<dbReference type="HOGENOM" id="CLU_044876_1_1_1"/>
<protein>
    <recommendedName>
        <fullName evidence="3">NmrA-like domain-containing protein</fullName>
    </recommendedName>
</protein>
<dbReference type="Gene3D" id="3.40.50.720">
    <property type="entry name" value="NAD(P)-binding Rossmann-like Domain"/>
    <property type="match status" value="1"/>
</dbReference>
<dbReference type="InterPro" id="IPR051609">
    <property type="entry name" value="NmrA/Isoflavone_reductase-like"/>
</dbReference>
<dbReference type="AlphaFoldDB" id="A0A0C3H186"/>
<proteinExistence type="predicted"/>
<organism evidence="4 5">
    <name type="scientific">Oidiodendron maius (strain Zn)</name>
    <dbReference type="NCBI Taxonomy" id="913774"/>
    <lineage>
        <taxon>Eukaryota</taxon>
        <taxon>Fungi</taxon>
        <taxon>Dikarya</taxon>
        <taxon>Ascomycota</taxon>
        <taxon>Pezizomycotina</taxon>
        <taxon>Leotiomycetes</taxon>
        <taxon>Leotiomycetes incertae sedis</taxon>
        <taxon>Myxotrichaceae</taxon>
        <taxon>Oidiodendron</taxon>
    </lineage>
</organism>
<feature type="domain" description="NmrA-like" evidence="3">
    <location>
        <begin position="12"/>
        <end position="144"/>
    </location>
</feature>
<dbReference type="Gene3D" id="3.90.25.10">
    <property type="entry name" value="UDP-galactose 4-epimerase, domain 1"/>
    <property type="match status" value="1"/>
</dbReference>
<evidence type="ECO:0000313" key="5">
    <source>
        <dbReference type="Proteomes" id="UP000054321"/>
    </source>
</evidence>
<dbReference type="GO" id="GO:0016491">
    <property type="term" value="F:oxidoreductase activity"/>
    <property type="evidence" value="ECO:0007669"/>
    <property type="project" value="UniProtKB-KW"/>
</dbReference>
<evidence type="ECO:0000256" key="2">
    <source>
        <dbReference type="ARBA" id="ARBA00023002"/>
    </source>
</evidence>
<dbReference type="InterPro" id="IPR045312">
    <property type="entry name" value="PCBER-like"/>
</dbReference>
<dbReference type="InterPro" id="IPR008030">
    <property type="entry name" value="NmrA-like"/>
</dbReference>
<dbReference type="Pfam" id="PF05368">
    <property type="entry name" value="NmrA"/>
    <property type="match status" value="1"/>
</dbReference>
<evidence type="ECO:0000256" key="1">
    <source>
        <dbReference type="ARBA" id="ARBA00022857"/>
    </source>
</evidence>
<accession>A0A0C3H186</accession>
<dbReference type="CDD" id="cd05259">
    <property type="entry name" value="PCBER_SDR_a"/>
    <property type="match status" value="1"/>
</dbReference>
<sequence length="331" mass="36315">MAHEHTITKNYTQNIAIVGAAGNIGKYITESLLKTGKHRVTAITREDSTNVLPASVASKKVNYDRLESVTEALKGQDVLIITLSAMAPPDTQSKLIDAAAAAGVPWVLPNEFGGDPLDAEIGKDQISGEMKTKFRDQIERLGQSSWIGVACGYWYELSLSGGVNRFGFDFKNRSLTLLDNGRTKINTSTMPHVGRAVAALLSLKVLPDSKDDKSPTLASFMNKPLYVSSFTINQEDMLESVLRVTGTKRSDWTMTHTTAKEYYQSGQELFKKGDWMGFARLLHARSFFPESDAKSNGNFGAVKGLHNDLLALPQEDLDEFTKIGIEMSSEA</sequence>
<reference evidence="4 5" key="1">
    <citation type="submission" date="2014-04" db="EMBL/GenBank/DDBJ databases">
        <authorList>
            <consortium name="DOE Joint Genome Institute"/>
            <person name="Kuo A."/>
            <person name="Martino E."/>
            <person name="Perotto S."/>
            <person name="Kohler A."/>
            <person name="Nagy L.G."/>
            <person name="Floudas D."/>
            <person name="Copeland A."/>
            <person name="Barry K.W."/>
            <person name="Cichocki N."/>
            <person name="Veneault-Fourrey C."/>
            <person name="LaButti K."/>
            <person name="Lindquist E.A."/>
            <person name="Lipzen A."/>
            <person name="Lundell T."/>
            <person name="Morin E."/>
            <person name="Murat C."/>
            <person name="Sun H."/>
            <person name="Tunlid A."/>
            <person name="Henrissat B."/>
            <person name="Grigoriev I.V."/>
            <person name="Hibbett D.S."/>
            <person name="Martin F."/>
            <person name="Nordberg H.P."/>
            <person name="Cantor M.N."/>
            <person name="Hua S.X."/>
        </authorList>
    </citation>
    <scope>NUCLEOTIDE SEQUENCE [LARGE SCALE GENOMIC DNA]</scope>
    <source>
        <strain evidence="4 5">Zn</strain>
    </source>
</reference>
<dbReference type="PANTHER" id="PTHR47706">
    <property type="entry name" value="NMRA-LIKE FAMILY PROTEIN"/>
    <property type="match status" value="1"/>
</dbReference>
<dbReference type="InParanoid" id="A0A0C3H186"/>
<keyword evidence="1" id="KW-0521">NADP</keyword>
<dbReference type="EMBL" id="KN832882">
    <property type="protein sequence ID" value="KIM97099.1"/>
    <property type="molecule type" value="Genomic_DNA"/>
</dbReference>
<dbReference type="STRING" id="913774.A0A0C3H186"/>
<dbReference type="PANTHER" id="PTHR47706:SF7">
    <property type="entry name" value="CIPA-LIKE, PUTATIVE (AFU_ORTHOLOGUE AFUA_1G01630)-RELATED"/>
    <property type="match status" value="1"/>
</dbReference>
<dbReference type="Proteomes" id="UP000054321">
    <property type="component" value="Unassembled WGS sequence"/>
</dbReference>
<dbReference type="SUPFAM" id="SSF51735">
    <property type="entry name" value="NAD(P)-binding Rossmann-fold domains"/>
    <property type="match status" value="1"/>
</dbReference>
<dbReference type="OrthoDB" id="419598at2759"/>
<gene>
    <name evidence="4" type="ORF">OIDMADRAFT_203833</name>
</gene>
<reference evidence="5" key="2">
    <citation type="submission" date="2015-01" db="EMBL/GenBank/DDBJ databases">
        <title>Evolutionary Origins and Diversification of the Mycorrhizal Mutualists.</title>
        <authorList>
            <consortium name="DOE Joint Genome Institute"/>
            <consortium name="Mycorrhizal Genomics Consortium"/>
            <person name="Kohler A."/>
            <person name="Kuo A."/>
            <person name="Nagy L.G."/>
            <person name="Floudas D."/>
            <person name="Copeland A."/>
            <person name="Barry K.W."/>
            <person name="Cichocki N."/>
            <person name="Veneault-Fourrey C."/>
            <person name="LaButti K."/>
            <person name="Lindquist E.A."/>
            <person name="Lipzen A."/>
            <person name="Lundell T."/>
            <person name="Morin E."/>
            <person name="Murat C."/>
            <person name="Riley R."/>
            <person name="Ohm R."/>
            <person name="Sun H."/>
            <person name="Tunlid A."/>
            <person name="Henrissat B."/>
            <person name="Grigoriev I.V."/>
            <person name="Hibbett D.S."/>
            <person name="Martin F."/>
        </authorList>
    </citation>
    <scope>NUCLEOTIDE SEQUENCE [LARGE SCALE GENOMIC DNA]</scope>
    <source>
        <strain evidence="5">Zn</strain>
    </source>
</reference>
<keyword evidence="2" id="KW-0560">Oxidoreductase</keyword>
<dbReference type="InterPro" id="IPR036291">
    <property type="entry name" value="NAD(P)-bd_dom_sf"/>
</dbReference>
<keyword evidence="5" id="KW-1185">Reference proteome</keyword>
<evidence type="ECO:0000313" key="4">
    <source>
        <dbReference type="EMBL" id="KIM97099.1"/>
    </source>
</evidence>